<feature type="transmembrane region" description="Helical" evidence="1">
    <location>
        <begin position="281"/>
        <end position="300"/>
    </location>
</feature>
<accession>A0ABV6K7C6</accession>
<keyword evidence="3" id="KW-1185">Reference proteome</keyword>
<comment type="caution">
    <text evidence="2">The sequence shown here is derived from an EMBL/GenBank/DDBJ whole genome shotgun (WGS) entry which is preliminary data.</text>
</comment>
<evidence type="ECO:0008006" key="4">
    <source>
        <dbReference type="Google" id="ProtNLM"/>
    </source>
</evidence>
<sequence length="351" mass="39516">MDLILILLGLLLLVSVRPGWQPARGATLDHQTTKTINGWFILLVLFSHFVTYLPANGTMMRWTAVWMATKGELIVTTFLAFSGYGIMVQLQKRGSGYVNHLPVQRVLFVWLKFAVAVTLFLIVGLWLGHTYPLSRIAAAYLGLATVGNSGWYVFTILLMYLLTYAAVKISGRRIRLAIGLVTLATLVYSVLATRYLPSYYAVVSLSYPAGLWYGYRHSVIEGWLARRWSRYWVSLVGTGLIFVISYYGCSRMTGWLHLATYQLAALAFVSGWVLLAMKLRFVNPLLAYLGGPALFSIYILQRLPMMVGQRWGLAEHPLGYLGFVVGATLLLAAIFDWVVDERLRRWLKKVG</sequence>
<evidence type="ECO:0000313" key="2">
    <source>
        <dbReference type="EMBL" id="MFC0425107.1"/>
    </source>
</evidence>
<feature type="transmembrane region" description="Helical" evidence="1">
    <location>
        <begin position="228"/>
        <end position="248"/>
    </location>
</feature>
<feature type="transmembrane region" description="Helical" evidence="1">
    <location>
        <begin position="198"/>
        <end position="216"/>
    </location>
</feature>
<keyword evidence="1" id="KW-0472">Membrane</keyword>
<dbReference type="Proteomes" id="UP001589855">
    <property type="component" value="Unassembled WGS sequence"/>
</dbReference>
<reference evidence="2 3" key="1">
    <citation type="submission" date="2024-09" db="EMBL/GenBank/DDBJ databases">
        <authorList>
            <person name="Sun Q."/>
            <person name="Mori K."/>
        </authorList>
    </citation>
    <scope>NUCLEOTIDE SEQUENCE [LARGE SCALE GENOMIC DNA]</scope>
    <source>
        <strain evidence="2 3">TBRC 4575</strain>
    </source>
</reference>
<dbReference type="RefSeq" id="WP_137644040.1">
    <property type="nucleotide sequence ID" value="NZ_BAABRM010000002.1"/>
</dbReference>
<keyword evidence="1" id="KW-1133">Transmembrane helix</keyword>
<feature type="transmembrane region" description="Helical" evidence="1">
    <location>
        <begin position="254"/>
        <end position="274"/>
    </location>
</feature>
<feature type="transmembrane region" description="Helical" evidence="1">
    <location>
        <begin position="174"/>
        <end position="192"/>
    </location>
</feature>
<dbReference type="EMBL" id="JBHLUK010000077">
    <property type="protein sequence ID" value="MFC0425107.1"/>
    <property type="molecule type" value="Genomic_DNA"/>
</dbReference>
<protein>
    <recommendedName>
        <fullName evidence="4">Acyltransferase 3 domain-containing protein</fullName>
    </recommendedName>
</protein>
<feature type="transmembrane region" description="Helical" evidence="1">
    <location>
        <begin position="107"/>
        <end position="129"/>
    </location>
</feature>
<keyword evidence="1" id="KW-0812">Transmembrane</keyword>
<gene>
    <name evidence="2" type="ORF">ACFFGS_13305</name>
</gene>
<evidence type="ECO:0000313" key="3">
    <source>
        <dbReference type="Proteomes" id="UP001589855"/>
    </source>
</evidence>
<feature type="transmembrane region" description="Helical" evidence="1">
    <location>
        <begin position="149"/>
        <end position="167"/>
    </location>
</feature>
<proteinExistence type="predicted"/>
<organism evidence="2 3">
    <name type="scientific">Lactiplantibacillus plajomi</name>
    <dbReference type="NCBI Taxonomy" id="1457217"/>
    <lineage>
        <taxon>Bacteria</taxon>
        <taxon>Bacillati</taxon>
        <taxon>Bacillota</taxon>
        <taxon>Bacilli</taxon>
        <taxon>Lactobacillales</taxon>
        <taxon>Lactobacillaceae</taxon>
        <taxon>Lactiplantibacillus</taxon>
    </lineage>
</organism>
<evidence type="ECO:0000256" key="1">
    <source>
        <dbReference type="SAM" id="Phobius"/>
    </source>
</evidence>
<name>A0ABV6K7C6_9LACO</name>
<feature type="transmembrane region" description="Helical" evidence="1">
    <location>
        <begin position="320"/>
        <end position="339"/>
    </location>
</feature>
<feature type="transmembrane region" description="Helical" evidence="1">
    <location>
        <begin position="35"/>
        <end position="53"/>
    </location>
</feature>